<evidence type="ECO:0000256" key="2">
    <source>
        <dbReference type="ARBA" id="ARBA00022525"/>
    </source>
</evidence>
<keyword evidence="5" id="KW-1133">Transmembrane helix</keyword>
<gene>
    <name evidence="8" type="ORF">ACFQ5K_01330</name>
</gene>
<evidence type="ECO:0000256" key="6">
    <source>
        <dbReference type="SAM" id="SignalP"/>
    </source>
</evidence>
<feature type="signal peptide" evidence="6">
    <location>
        <begin position="1"/>
        <end position="34"/>
    </location>
</feature>
<dbReference type="NCBIfam" id="TIGR03715">
    <property type="entry name" value="KxYKxGKxW"/>
    <property type="match status" value="1"/>
</dbReference>
<feature type="transmembrane region" description="Helical" evidence="5">
    <location>
        <begin position="354"/>
        <end position="373"/>
    </location>
</feature>
<keyword evidence="2" id="KW-0964">Secreted</keyword>
<keyword evidence="3 6" id="KW-0732">Signal</keyword>
<evidence type="ECO:0000256" key="4">
    <source>
        <dbReference type="ARBA" id="ARBA00023088"/>
    </source>
</evidence>
<keyword evidence="9" id="KW-1185">Reference proteome</keyword>
<feature type="chain" id="PRO_5047108765" evidence="6">
    <location>
        <begin position="35"/>
        <end position="379"/>
    </location>
</feature>
<dbReference type="NCBIfam" id="TIGR01167">
    <property type="entry name" value="LPXTG_anchor"/>
    <property type="match status" value="1"/>
</dbReference>
<keyword evidence="1" id="KW-0134">Cell wall</keyword>
<dbReference type="InterPro" id="IPR019931">
    <property type="entry name" value="LPXTG_anchor"/>
</dbReference>
<dbReference type="EMBL" id="JBHTOK010000005">
    <property type="protein sequence ID" value="MFD1440034.1"/>
    <property type="molecule type" value="Genomic_DNA"/>
</dbReference>
<evidence type="ECO:0000259" key="7">
    <source>
        <dbReference type="PROSITE" id="PS50847"/>
    </source>
</evidence>
<comment type="caution">
    <text evidence="8">The sequence shown here is derived from an EMBL/GenBank/DDBJ whole genome shotgun (WGS) entry which is preliminary data.</text>
</comment>
<accession>A0ABW4CRZ5</accession>
<dbReference type="Pfam" id="PF19258">
    <property type="entry name" value="KxYKxGKxW_sig"/>
    <property type="match status" value="1"/>
</dbReference>
<sequence>MKERSGAKKLYKANKAWVAAGLAAATLFSVSALGGNTVSAATATDGSAETQSATKTISFDFIDQDTKEVVGPTVSVTVPEHTGLTYAQLAKYLPAGYTSDFLGAYSTTTKKYYISVKKTAETKTAVGNPTAVNKEAYYDNTKKAEVGNPTAVNKEAYYDNTKKAEVGNPTAINKEAYYDNTKKAEVGNPTAINKEAYYDNTKKAEVGNPTAINKEAYYDNTPKFESKVGNPTAINKEAYYDNTPKFESKVGNPTAINKEAYYDNTPKFESKVGNPTAINKEAYYDNTPKFESKVDEPVSVTKDQLTKAGYDANGLAVTNKSTVAKTTPLANKTTGATKAATKATLPKTGDNNNVVAAGVGAVAVLGALFGLAGDRRKRA</sequence>
<dbReference type="RefSeq" id="WP_379908934.1">
    <property type="nucleotide sequence ID" value="NZ_JBHTOK010000005.1"/>
</dbReference>
<evidence type="ECO:0000313" key="8">
    <source>
        <dbReference type="EMBL" id="MFD1440034.1"/>
    </source>
</evidence>
<name>A0ABW4CRZ5_9LACO</name>
<evidence type="ECO:0000256" key="1">
    <source>
        <dbReference type="ARBA" id="ARBA00022512"/>
    </source>
</evidence>
<keyword evidence="4" id="KW-0572">Peptidoglycan-anchor</keyword>
<proteinExistence type="predicted"/>
<evidence type="ECO:0000256" key="3">
    <source>
        <dbReference type="ARBA" id="ARBA00022729"/>
    </source>
</evidence>
<feature type="domain" description="Gram-positive cocci surface proteins LPxTG" evidence="7">
    <location>
        <begin position="345"/>
        <end position="379"/>
    </location>
</feature>
<evidence type="ECO:0000256" key="5">
    <source>
        <dbReference type="SAM" id="Phobius"/>
    </source>
</evidence>
<reference evidence="9" key="1">
    <citation type="journal article" date="2019" name="Int. J. Syst. Evol. Microbiol.">
        <title>The Global Catalogue of Microorganisms (GCM) 10K type strain sequencing project: providing services to taxonomists for standard genome sequencing and annotation.</title>
        <authorList>
            <consortium name="The Broad Institute Genomics Platform"/>
            <consortium name="The Broad Institute Genome Sequencing Center for Infectious Disease"/>
            <person name="Wu L."/>
            <person name="Ma J."/>
        </authorList>
    </citation>
    <scope>NUCLEOTIDE SEQUENCE [LARGE SCALE GENOMIC DNA]</scope>
    <source>
        <strain evidence="9">CCM 8912</strain>
    </source>
</reference>
<protein>
    <submittedName>
        <fullName evidence="8">LPXTG cell wall anchor domain-containing protein</fullName>
    </submittedName>
</protein>
<dbReference type="InterPro" id="IPR022263">
    <property type="entry name" value="KxYKxGKxW"/>
</dbReference>
<organism evidence="8 9">
    <name type="scientific">Lacticaseibacillus hegangensis</name>
    <dbReference type="NCBI Taxonomy" id="2486010"/>
    <lineage>
        <taxon>Bacteria</taxon>
        <taxon>Bacillati</taxon>
        <taxon>Bacillota</taxon>
        <taxon>Bacilli</taxon>
        <taxon>Lactobacillales</taxon>
        <taxon>Lactobacillaceae</taxon>
        <taxon>Lacticaseibacillus</taxon>
    </lineage>
</organism>
<dbReference type="Proteomes" id="UP001597212">
    <property type="component" value="Unassembled WGS sequence"/>
</dbReference>
<dbReference type="Pfam" id="PF00746">
    <property type="entry name" value="Gram_pos_anchor"/>
    <property type="match status" value="1"/>
</dbReference>
<keyword evidence="5" id="KW-0472">Membrane</keyword>
<dbReference type="PROSITE" id="PS50847">
    <property type="entry name" value="GRAM_POS_ANCHORING"/>
    <property type="match status" value="1"/>
</dbReference>
<keyword evidence="5" id="KW-0812">Transmembrane</keyword>
<evidence type="ECO:0000313" key="9">
    <source>
        <dbReference type="Proteomes" id="UP001597212"/>
    </source>
</evidence>